<dbReference type="EMBL" id="VSRR010001987">
    <property type="protein sequence ID" value="MPC28912.1"/>
    <property type="molecule type" value="Genomic_DNA"/>
</dbReference>
<keyword evidence="2" id="KW-1185">Reference proteome</keyword>
<dbReference type="Proteomes" id="UP000324222">
    <property type="component" value="Unassembled WGS sequence"/>
</dbReference>
<evidence type="ECO:0000313" key="2">
    <source>
        <dbReference type="Proteomes" id="UP000324222"/>
    </source>
</evidence>
<sequence>MQVLVSHSPPLVGSQENNFPLPSFPSLLLFYFIHHQPSLTVSTNKNYRKIYIEIFVNLRFC</sequence>
<accession>A0A5B7E4D3</accession>
<organism evidence="1 2">
    <name type="scientific">Portunus trituberculatus</name>
    <name type="common">Swimming crab</name>
    <name type="synonym">Neptunus trituberculatus</name>
    <dbReference type="NCBI Taxonomy" id="210409"/>
    <lineage>
        <taxon>Eukaryota</taxon>
        <taxon>Metazoa</taxon>
        <taxon>Ecdysozoa</taxon>
        <taxon>Arthropoda</taxon>
        <taxon>Crustacea</taxon>
        <taxon>Multicrustacea</taxon>
        <taxon>Malacostraca</taxon>
        <taxon>Eumalacostraca</taxon>
        <taxon>Eucarida</taxon>
        <taxon>Decapoda</taxon>
        <taxon>Pleocyemata</taxon>
        <taxon>Brachyura</taxon>
        <taxon>Eubrachyura</taxon>
        <taxon>Portunoidea</taxon>
        <taxon>Portunidae</taxon>
        <taxon>Portuninae</taxon>
        <taxon>Portunus</taxon>
    </lineage>
</organism>
<evidence type="ECO:0000313" key="1">
    <source>
        <dbReference type="EMBL" id="MPC28912.1"/>
    </source>
</evidence>
<name>A0A5B7E4D3_PORTR</name>
<dbReference type="AlphaFoldDB" id="A0A5B7E4D3"/>
<gene>
    <name evidence="1" type="ORF">E2C01_022125</name>
</gene>
<protein>
    <submittedName>
        <fullName evidence="1">Uncharacterized protein</fullName>
    </submittedName>
</protein>
<comment type="caution">
    <text evidence="1">The sequence shown here is derived from an EMBL/GenBank/DDBJ whole genome shotgun (WGS) entry which is preliminary data.</text>
</comment>
<proteinExistence type="predicted"/>
<reference evidence="1 2" key="1">
    <citation type="submission" date="2019-05" db="EMBL/GenBank/DDBJ databases">
        <title>Another draft genome of Portunus trituberculatus and its Hox gene families provides insights of decapod evolution.</title>
        <authorList>
            <person name="Jeong J.-H."/>
            <person name="Song I."/>
            <person name="Kim S."/>
            <person name="Choi T."/>
            <person name="Kim D."/>
            <person name="Ryu S."/>
            <person name="Kim W."/>
        </authorList>
    </citation>
    <scope>NUCLEOTIDE SEQUENCE [LARGE SCALE GENOMIC DNA]</scope>
    <source>
        <tissue evidence="1">Muscle</tissue>
    </source>
</reference>